<organism evidence="2 3">
    <name type="scientific">Shewanella bicestrii</name>
    <dbReference type="NCBI Taxonomy" id="2018305"/>
    <lineage>
        <taxon>Bacteria</taxon>
        <taxon>Pseudomonadati</taxon>
        <taxon>Pseudomonadota</taxon>
        <taxon>Gammaproteobacteria</taxon>
        <taxon>Alteromonadales</taxon>
        <taxon>Shewanellaceae</taxon>
        <taxon>Shewanella</taxon>
    </lineage>
</organism>
<dbReference type="PANTHER" id="PTHR35271">
    <property type="entry name" value="ABC TRANSPORTER, SUBSTRATE-BINDING LIPOPROTEIN-RELATED"/>
    <property type="match status" value="1"/>
</dbReference>
<dbReference type="Proteomes" id="UP000198367">
    <property type="component" value="Chromosome"/>
</dbReference>
<dbReference type="AlphaFoldDB" id="A0A220UHD1"/>
<dbReference type="PANTHER" id="PTHR35271:SF1">
    <property type="entry name" value="ABC TRANSPORTER, SUBSTRATE-BINDING LIPOPROTEIN"/>
    <property type="match status" value="1"/>
</dbReference>
<sequence length="334" mass="38797">MNVIKPFNKRWRLLLLLMLTSHPLMLYAAKVVVIESYHQGYQWDKEYYQAITDKLTPQHQVSHFEMDTKRLAKERYAERAELAWQFIVEQQPQLVILADDNAVHYLHKRLNHGQIPVVYLEVNMNPREYHLNEHRRFTGVLERPLLKRSLLLLERLLPQAKHRKILVLFDGSNTSKIAAEYISKQPSSMLSDIEVHILQLAQLAEWQQQVRAAKDNGYSAIVVALYHAVRDEHDQSVDADNLLEWIANHTPVPNFGFWGFSIYANGNLGGYVLDGYHHGSIAADMALRILTGEKPENIFPITDALGQYRFSRAAIKKWQLKLPKEIEKQTTWVD</sequence>
<evidence type="ECO:0000313" key="3">
    <source>
        <dbReference type="Proteomes" id="UP000198367"/>
    </source>
</evidence>
<dbReference type="EMBL" id="CP022358">
    <property type="protein sequence ID" value="ASK67577.1"/>
    <property type="molecule type" value="Genomic_DNA"/>
</dbReference>
<keyword evidence="1" id="KW-0732">Signal</keyword>
<dbReference type="Pfam" id="PF04392">
    <property type="entry name" value="ABC_sub_bind"/>
    <property type="match status" value="1"/>
</dbReference>
<feature type="signal peptide" evidence="1">
    <location>
        <begin position="1"/>
        <end position="28"/>
    </location>
</feature>
<name>A0A220UHD1_9GAMM</name>
<accession>A0A220UHD1</accession>
<gene>
    <name evidence="2" type="ORF">CF168_01195</name>
</gene>
<keyword evidence="3" id="KW-1185">Reference proteome</keyword>
<reference evidence="2 3" key="1">
    <citation type="submission" date="2017-07" db="EMBL/GenBank/DDBJ databases">
        <title>Phenotypical and genomic characterization of a clinical isolate of Shewanella bicestrii sp. nov. producing an extended-spectrum beta-lactamase and a new oxacillinase variant.</title>
        <authorList>
            <person name="Jousset A.B."/>
            <person name="Bonnin R.A."/>
            <person name="Girlich D."/>
            <person name="Dabos L."/>
            <person name="Potron A."/>
            <person name="Dortet L."/>
            <person name="Glaser P."/>
            <person name="Naas T."/>
        </authorList>
    </citation>
    <scope>NUCLEOTIDE SEQUENCE [LARGE SCALE GENOMIC DNA]</scope>
    <source>
        <strain evidence="2 3">JAB-1</strain>
    </source>
</reference>
<dbReference type="KEGG" id="sbj:CF168_01195"/>
<evidence type="ECO:0008006" key="4">
    <source>
        <dbReference type="Google" id="ProtNLM"/>
    </source>
</evidence>
<proteinExistence type="predicted"/>
<feature type="chain" id="PRO_5011671474" description="Sugar ABC transporter ATPase" evidence="1">
    <location>
        <begin position="29"/>
        <end position="334"/>
    </location>
</feature>
<dbReference type="InterPro" id="IPR007487">
    <property type="entry name" value="ABC_transpt-TYRBP-like"/>
</dbReference>
<protein>
    <recommendedName>
        <fullName evidence="4">Sugar ABC transporter ATPase</fullName>
    </recommendedName>
</protein>
<dbReference type="Gene3D" id="3.40.50.2300">
    <property type="match status" value="2"/>
</dbReference>
<evidence type="ECO:0000313" key="2">
    <source>
        <dbReference type="EMBL" id="ASK67577.1"/>
    </source>
</evidence>
<evidence type="ECO:0000256" key="1">
    <source>
        <dbReference type="SAM" id="SignalP"/>
    </source>
</evidence>